<keyword evidence="3" id="KW-0418">Kinase</keyword>
<comment type="pathway">
    <text evidence="1">Bacterial outer membrane biogenesis; lipopolysaccharide biosynthesis.</text>
</comment>
<dbReference type="SMART" id="SM00014">
    <property type="entry name" value="acidPPc"/>
    <property type="match status" value="1"/>
</dbReference>
<keyword evidence="4" id="KW-1185">Reference proteome</keyword>
<dbReference type="RefSeq" id="WP_036777299.1">
    <property type="nucleotide sequence ID" value="NZ_CAWLTM010000100.1"/>
</dbReference>
<dbReference type="GO" id="GO:0016776">
    <property type="term" value="F:phosphotransferase activity, phosphate group as acceptor"/>
    <property type="evidence" value="ECO:0007669"/>
    <property type="project" value="UniProtKB-UniRule"/>
</dbReference>
<keyword evidence="1" id="KW-0808">Transferase</keyword>
<keyword evidence="1" id="KW-0812">Transmembrane</keyword>
<dbReference type="HAMAP" id="MF_01945">
    <property type="entry name" value="Lipid_A_LpxT"/>
    <property type="match status" value="1"/>
</dbReference>
<comment type="subcellular location">
    <subcellularLocation>
        <location evidence="1">Cell inner membrane</location>
        <topology evidence="1">Multi-pass membrane protein</topology>
    </subcellularLocation>
    <text evidence="1">Transferase activity takes place on the periplamic side of the inner membrane.</text>
</comment>
<dbReference type="GO" id="GO:0009103">
    <property type="term" value="P:lipopolysaccharide biosynthetic process"/>
    <property type="evidence" value="ECO:0007669"/>
    <property type="project" value="UniProtKB-UniRule"/>
</dbReference>
<dbReference type="GO" id="GO:0009245">
    <property type="term" value="P:lipid A biosynthetic process"/>
    <property type="evidence" value="ECO:0007669"/>
    <property type="project" value="UniProtKB-UniRule"/>
</dbReference>
<dbReference type="InterPro" id="IPR032908">
    <property type="entry name" value="LpxT"/>
</dbReference>
<keyword evidence="1" id="KW-0472">Membrane</keyword>
<feature type="transmembrane region" description="Helical" evidence="1">
    <location>
        <begin position="56"/>
        <end position="80"/>
    </location>
</feature>
<dbReference type="GO" id="GO:0005886">
    <property type="term" value="C:plasma membrane"/>
    <property type="evidence" value="ECO:0007669"/>
    <property type="project" value="UniProtKB-SubCell"/>
</dbReference>
<accession>A0A022PIT3</accession>
<feature type="transmembrane region" description="Helical" evidence="1">
    <location>
        <begin position="191"/>
        <end position="212"/>
    </location>
</feature>
<evidence type="ECO:0000259" key="2">
    <source>
        <dbReference type="SMART" id="SM00014"/>
    </source>
</evidence>
<protein>
    <recommendedName>
        <fullName evidence="1">Lipid A 1-diphosphate synthase</fullName>
        <ecNumber evidence="1">2.7.4.29</ecNumber>
    </recommendedName>
    <alternativeName>
        <fullName evidence="1">Kdo(2)-lipid A phosphotransferase</fullName>
    </alternativeName>
    <alternativeName>
        <fullName evidence="1">Undecaprenyl pyrophosphate:lipid A 1-phosphate phosphotransferase</fullName>
    </alternativeName>
</protein>
<keyword evidence="1" id="KW-0448">Lipopolysaccharide biosynthesis</keyword>
<feature type="transmembrane region" description="Helical" evidence="1">
    <location>
        <begin position="7"/>
        <end position="25"/>
    </location>
</feature>
<dbReference type="GO" id="GO:0016301">
    <property type="term" value="F:kinase activity"/>
    <property type="evidence" value="ECO:0007669"/>
    <property type="project" value="UniProtKB-KW"/>
</dbReference>
<dbReference type="Gene3D" id="1.20.144.10">
    <property type="entry name" value="Phosphatidic acid phosphatase type 2/haloperoxidase"/>
    <property type="match status" value="1"/>
</dbReference>
<feature type="transmembrane region" description="Helical" evidence="1">
    <location>
        <begin position="152"/>
        <end position="179"/>
    </location>
</feature>
<keyword evidence="1" id="KW-1133">Transmembrane helix</keyword>
<dbReference type="Pfam" id="PF01569">
    <property type="entry name" value="PAP2"/>
    <property type="match status" value="1"/>
</dbReference>
<comment type="similarity">
    <text evidence="1">Belongs to the LpxT phosphotransferase family.</text>
</comment>
<name>A0A022PIT3_9GAMM</name>
<comment type="function">
    <text evidence="1">Involved in the modification of the lipid A domain of lipopolysaccharides (LPS). Transfers a phosphate group from undecaprenyl pyrophosphate (C55-PP) to lipid A to form lipid A 1-diphosphate. Contributes to the recycling of undecaprenyl phosphate (C55-P).</text>
</comment>
<keyword evidence="1" id="KW-1003">Cell membrane</keyword>
<dbReference type="EMBL" id="JFGV01000015">
    <property type="protein sequence ID" value="EYU16032.1"/>
    <property type="molecule type" value="Genomic_DNA"/>
</dbReference>
<dbReference type="SUPFAM" id="SSF48317">
    <property type="entry name" value="Acid phosphatase/Vanadium-dependent haloperoxidase"/>
    <property type="match status" value="1"/>
</dbReference>
<dbReference type="AlphaFoldDB" id="A0A022PIT3"/>
<dbReference type="InterPro" id="IPR036938">
    <property type="entry name" value="PAP2/HPO_sf"/>
</dbReference>
<proteinExistence type="inferred from homology"/>
<feature type="domain" description="Phosphatidic acid phosphatase type 2/haloperoxidase" evidence="2">
    <location>
        <begin position="92"/>
        <end position="210"/>
    </location>
</feature>
<dbReference type="EC" id="2.7.4.29" evidence="1"/>
<evidence type="ECO:0000313" key="4">
    <source>
        <dbReference type="Proteomes" id="UP000023464"/>
    </source>
</evidence>
<dbReference type="GO" id="GO:0043165">
    <property type="term" value="P:Gram-negative-bacterium-type cell outer membrane assembly"/>
    <property type="evidence" value="ECO:0007669"/>
    <property type="project" value="InterPro"/>
</dbReference>
<reference evidence="3 4" key="1">
    <citation type="submission" date="2014-03" db="EMBL/GenBank/DDBJ databases">
        <title>Draft Genome of Photorhabdus luminescens BA1, an Egyptian Isolate.</title>
        <authorList>
            <person name="Ghazal S."/>
            <person name="Hurst S.G.IV."/>
            <person name="Morris K."/>
            <person name="Thomas K."/>
            <person name="Tisa L.S."/>
        </authorList>
    </citation>
    <scope>NUCLEOTIDE SEQUENCE [LARGE SCALE GENOMIC DNA]</scope>
    <source>
        <strain evidence="3 4">BA1</strain>
    </source>
</reference>
<keyword evidence="1" id="KW-0997">Cell inner membrane</keyword>
<dbReference type="CDD" id="cd01610">
    <property type="entry name" value="PAP2_like"/>
    <property type="match status" value="1"/>
</dbReference>
<dbReference type="GO" id="GO:0050380">
    <property type="term" value="F:undecaprenyl-diphosphatase activity"/>
    <property type="evidence" value="ECO:0007669"/>
    <property type="project" value="InterPro"/>
</dbReference>
<evidence type="ECO:0000313" key="3">
    <source>
        <dbReference type="EMBL" id="EYU16032.1"/>
    </source>
</evidence>
<dbReference type="InterPro" id="IPR000326">
    <property type="entry name" value="PAP2/HPO"/>
</dbReference>
<dbReference type="Proteomes" id="UP000023464">
    <property type="component" value="Unassembled WGS sequence"/>
</dbReference>
<comment type="caution">
    <text evidence="3">The sequence shown here is derived from an EMBL/GenBank/DDBJ whole genome shotgun (WGS) entry which is preliminary data.</text>
</comment>
<evidence type="ECO:0000256" key="1">
    <source>
        <dbReference type="HAMAP-Rule" id="MF_01945"/>
    </source>
</evidence>
<sequence length="234" mass="26554">MTRSHSFTIFILNLLGITLFLSWYLPEQHGFWFKIDSAIFHFFNEKLIPGSVFTEFVAFVNIRAFDAISLLCMGLLYYNAFRKQNYDGKRRLFMIGLVMIISAVILNQIGHLLPVIRPSPTLTFDHINRISEMTNLATKDASGDSFPGDHGLMLLIFSCFILRYISGRAFCIALLIMVIFALPRIMAGAHWFTDIAVGSLSLVLIGTSWLLLTPLSDIMINWLDKNLPQIGRTI</sequence>
<organism evidence="3 4">
    <name type="scientific">Photorhabdus aegyptia</name>
    <dbReference type="NCBI Taxonomy" id="2805098"/>
    <lineage>
        <taxon>Bacteria</taxon>
        <taxon>Pseudomonadati</taxon>
        <taxon>Pseudomonadota</taxon>
        <taxon>Gammaproteobacteria</taxon>
        <taxon>Enterobacterales</taxon>
        <taxon>Morganellaceae</taxon>
        <taxon>Photorhabdus</taxon>
    </lineage>
</organism>
<gene>
    <name evidence="1" type="primary">lpxT</name>
    <name evidence="3" type="ORF">BA1DRAFT_01368</name>
</gene>
<dbReference type="PATRIC" id="fig|1393736.3.peg.1384"/>
<feature type="transmembrane region" description="Helical" evidence="1">
    <location>
        <begin position="92"/>
        <end position="113"/>
    </location>
</feature>
<comment type="catalytic activity">
    <reaction evidence="1">
        <text>an alpha-Kdo-(2-&gt;4)-alpha-Kdo-(2-&gt;6)-lipid A + di-trans,octa-cis-undecaprenyl diphosphate = an alpha-D-Kdo-(2-&gt;4)-alpha-D-Kdo-(2-&gt;6)-lipid A 1-diphosphate + di-trans,octa-cis-undecaprenyl phosphate</text>
        <dbReference type="Rhea" id="RHEA:74291"/>
        <dbReference type="ChEBI" id="CHEBI:58405"/>
        <dbReference type="ChEBI" id="CHEBI:60392"/>
        <dbReference type="ChEBI" id="CHEBI:176431"/>
        <dbReference type="ChEBI" id="CHEBI:193150"/>
        <dbReference type="EC" id="2.7.4.29"/>
    </reaction>
</comment>
<dbReference type="UniPathway" id="UPA00030"/>